<dbReference type="CDD" id="cd04301">
    <property type="entry name" value="NAT_SF"/>
    <property type="match status" value="1"/>
</dbReference>
<dbReference type="Proteomes" id="UP001240171">
    <property type="component" value="Unassembled WGS sequence"/>
</dbReference>
<dbReference type="InterPro" id="IPR016181">
    <property type="entry name" value="Acyl_CoA_acyltransferase"/>
</dbReference>
<dbReference type="EMBL" id="JAUQTB010000002">
    <property type="protein sequence ID" value="MDO7905909.1"/>
    <property type="molecule type" value="Genomic_DNA"/>
</dbReference>
<evidence type="ECO:0000313" key="3">
    <source>
        <dbReference type="Proteomes" id="UP001240171"/>
    </source>
</evidence>
<evidence type="ECO:0000259" key="1">
    <source>
        <dbReference type="PROSITE" id="PS51186"/>
    </source>
</evidence>
<sequence length="145" mass="17053">MFMNVKAQIREPEVMELLEYAVFPEPEQVETAVQSYESHDEYELYAYDDKELLVGLIGFEDRGEGLYIRHISVLPENRRKGYGRGMILELMLERNPELIIAETDEEGVDFYRSIGFMVFSMGEVYPGVERFRCEYEVEQADEEEQ</sequence>
<dbReference type="Gene3D" id="3.40.630.30">
    <property type="match status" value="1"/>
</dbReference>
<feature type="domain" description="N-acetyltransferase" evidence="1">
    <location>
        <begin position="3"/>
        <end position="138"/>
    </location>
</feature>
<dbReference type="Pfam" id="PF13508">
    <property type="entry name" value="Acetyltransf_7"/>
    <property type="match status" value="1"/>
</dbReference>
<organism evidence="2 3">
    <name type="scientific">Paenibacillus lacisoli</name>
    <dbReference type="NCBI Taxonomy" id="3064525"/>
    <lineage>
        <taxon>Bacteria</taxon>
        <taxon>Bacillati</taxon>
        <taxon>Bacillota</taxon>
        <taxon>Bacilli</taxon>
        <taxon>Bacillales</taxon>
        <taxon>Paenibacillaceae</taxon>
        <taxon>Paenibacillus</taxon>
    </lineage>
</organism>
<proteinExistence type="predicted"/>
<dbReference type="SUPFAM" id="SSF55729">
    <property type="entry name" value="Acyl-CoA N-acyltransferases (Nat)"/>
    <property type="match status" value="1"/>
</dbReference>
<dbReference type="PROSITE" id="PS51186">
    <property type="entry name" value="GNAT"/>
    <property type="match status" value="1"/>
</dbReference>
<comment type="caution">
    <text evidence="2">The sequence shown here is derived from an EMBL/GenBank/DDBJ whole genome shotgun (WGS) entry which is preliminary data.</text>
</comment>
<gene>
    <name evidence="2" type="ORF">Q5741_05690</name>
</gene>
<evidence type="ECO:0000313" key="2">
    <source>
        <dbReference type="EMBL" id="MDO7905909.1"/>
    </source>
</evidence>
<dbReference type="RefSeq" id="WP_305023101.1">
    <property type="nucleotide sequence ID" value="NZ_JAUQTB010000002.1"/>
</dbReference>
<reference evidence="2 3" key="1">
    <citation type="submission" date="2023-07" db="EMBL/GenBank/DDBJ databases">
        <title>Paenibacillus sp. JX-17 nov. isolated from soil.</title>
        <authorList>
            <person name="Wan Y."/>
            <person name="Liu B."/>
        </authorList>
    </citation>
    <scope>NUCLEOTIDE SEQUENCE [LARGE SCALE GENOMIC DNA]</scope>
    <source>
        <strain evidence="2 3">JX-17</strain>
    </source>
</reference>
<name>A0ABT9C9I2_9BACL</name>
<dbReference type="InterPro" id="IPR000182">
    <property type="entry name" value="GNAT_dom"/>
</dbReference>
<keyword evidence="3" id="KW-1185">Reference proteome</keyword>
<protein>
    <submittedName>
        <fullName evidence="2">GNAT family N-acetyltransferase</fullName>
    </submittedName>
</protein>
<accession>A0ABT9C9I2</accession>